<name>A0ABS0AFS0_9GAMM</name>
<reference evidence="2 3" key="1">
    <citation type="submission" date="2012-09" db="EMBL/GenBank/DDBJ databases">
        <title>Genome Sequence of alkane-degrading Bacterium Alcanivorax venustensis ISO4.</title>
        <authorList>
            <person name="Lai Q."/>
            <person name="Shao Z."/>
        </authorList>
    </citation>
    <scope>NUCLEOTIDE SEQUENCE [LARGE SCALE GENOMIC DNA]</scope>
    <source>
        <strain evidence="2 3">ISO4</strain>
    </source>
</reference>
<dbReference type="EMBL" id="ARXR01000009">
    <property type="protein sequence ID" value="MBF5052939.1"/>
    <property type="molecule type" value="Genomic_DNA"/>
</dbReference>
<proteinExistence type="predicted"/>
<dbReference type="RefSeq" id="WP_194855794.1">
    <property type="nucleotide sequence ID" value="NZ_ARXR01000009.1"/>
</dbReference>
<feature type="transmembrane region" description="Helical" evidence="1">
    <location>
        <begin position="172"/>
        <end position="191"/>
    </location>
</feature>
<evidence type="ECO:0008006" key="4">
    <source>
        <dbReference type="Google" id="ProtNLM"/>
    </source>
</evidence>
<comment type="caution">
    <text evidence="2">The sequence shown here is derived from an EMBL/GenBank/DDBJ whole genome shotgun (WGS) entry which is preliminary data.</text>
</comment>
<evidence type="ECO:0000313" key="2">
    <source>
        <dbReference type="EMBL" id="MBF5052939.1"/>
    </source>
</evidence>
<feature type="transmembrane region" description="Helical" evidence="1">
    <location>
        <begin position="132"/>
        <end position="160"/>
    </location>
</feature>
<evidence type="ECO:0000256" key="1">
    <source>
        <dbReference type="SAM" id="Phobius"/>
    </source>
</evidence>
<keyword evidence="3" id="KW-1185">Reference proteome</keyword>
<gene>
    <name evidence="2" type="ORF">ISO4_01541</name>
</gene>
<keyword evidence="1" id="KW-0472">Membrane</keyword>
<sequence>MQGEWVRSLLGAIENGEWLLVAVTLFVAALSGFSSIARYMINRRKVQVANIEEAWRSKYCDGESQEALTRQAAAEYFNLATGIRLEKEPREALMAIYNRAAGRMPFVHFKRAARLARYEKDKLDIHISRLDWFLLWVGLLFGGSMSVIGIPLILLFIAIVEDPWSRVLGAGYMIVSAVVLLLQALPIWSAYRVKREIARQAACCTKESK</sequence>
<keyword evidence="1" id="KW-0812">Transmembrane</keyword>
<protein>
    <recommendedName>
        <fullName evidence="4">MotA/TolQ/ExbB proton channel domain-containing protein</fullName>
    </recommendedName>
</protein>
<dbReference type="Proteomes" id="UP000644441">
    <property type="component" value="Unassembled WGS sequence"/>
</dbReference>
<keyword evidence="1" id="KW-1133">Transmembrane helix</keyword>
<accession>A0ABS0AFS0</accession>
<organism evidence="2 3">
    <name type="scientific">Alloalcanivorax venustensis ISO4</name>
    <dbReference type="NCBI Taxonomy" id="1177184"/>
    <lineage>
        <taxon>Bacteria</taxon>
        <taxon>Pseudomonadati</taxon>
        <taxon>Pseudomonadota</taxon>
        <taxon>Gammaproteobacteria</taxon>
        <taxon>Oceanospirillales</taxon>
        <taxon>Alcanivoracaceae</taxon>
        <taxon>Alloalcanivorax</taxon>
    </lineage>
</organism>
<feature type="transmembrane region" description="Helical" evidence="1">
    <location>
        <begin position="18"/>
        <end position="37"/>
    </location>
</feature>
<evidence type="ECO:0000313" key="3">
    <source>
        <dbReference type="Proteomes" id="UP000644441"/>
    </source>
</evidence>